<comment type="caution">
    <text evidence="1">The sequence shown here is derived from an EMBL/GenBank/DDBJ whole genome shotgun (WGS) entry which is preliminary data.</text>
</comment>
<proteinExistence type="predicted"/>
<sequence length="62" mass="7157">MGRPWLVGHCRAHHHVFDNNPVVSLFFLAFGIRRPGLRWLSLPWPLRQVARRGAGSDEKELV</sequence>
<organism evidence="1 2">
    <name type="scientific">Mycobacteroides franklinii</name>
    <dbReference type="NCBI Taxonomy" id="948102"/>
    <lineage>
        <taxon>Bacteria</taxon>
        <taxon>Bacillati</taxon>
        <taxon>Actinomycetota</taxon>
        <taxon>Actinomycetes</taxon>
        <taxon>Mycobacteriales</taxon>
        <taxon>Mycobacteriaceae</taxon>
        <taxon>Mycobacteroides</taxon>
    </lineage>
</organism>
<protein>
    <submittedName>
        <fullName evidence="1">Uncharacterized protein</fullName>
    </submittedName>
</protein>
<evidence type="ECO:0000313" key="2">
    <source>
        <dbReference type="Proteomes" id="UP000295627"/>
    </source>
</evidence>
<reference evidence="1 2" key="1">
    <citation type="journal article" date="2019" name="Sci. Rep.">
        <title>Extended insight into the Mycobacterium chelonae-abscessus complex through whole genome sequencing of Mycobacterium salmoniphilum outbreak and Mycobacterium salmoniphilum-like strains.</title>
        <authorList>
            <person name="Behra P.R.K."/>
            <person name="Das S."/>
            <person name="Pettersson B.M.F."/>
            <person name="Shirreff L."/>
            <person name="DuCote T."/>
            <person name="Jacobsson K.G."/>
            <person name="Ennis D.G."/>
            <person name="Kirsebom L.A."/>
        </authorList>
    </citation>
    <scope>NUCLEOTIDE SEQUENCE [LARGE SCALE GENOMIC DNA]</scope>
    <source>
        <strain evidence="1 2">DSM 45524</strain>
    </source>
</reference>
<evidence type="ECO:0000313" key="1">
    <source>
        <dbReference type="EMBL" id="TDH21082.1"/>
    </source>
</evidence>
<name>A0A4R5PA57_9MYCO</name>
<dbReference type="AlphaFoldDB" id="A0A4R5PA57"/>
<accession>A0A4R5PA57</accession>
<gene>
    <name evidence="1" type="ORF">EJ571_14050</name>
</gene>
<dbReference type="EMBL" id="RXLR01000015">
    <property type="protein sequence ID" value="TDH21082.1"/>
    <property type="molecule type" value="Genomic_DNA"/>
</dbReference>
<dbReference type="Proteomes" id="UP000295627">
    <property type="component" value="Unassembled WGS sequence"/>
</dbReference>